<evidence type="ECO:0000256" key="5">
    <source>
        <dbReference type="ARBA" id="ARBA00023204"/>
    </source>
</evidence>
<dbReference type="GO" id="GO:0006281">
    <property type="term" value="P:DNA repair"/>
    <property type="evidence" value="ECO:0007669"/>
    <property type="project" value="UniProtKB-UniRule"/>
</dbReference>
<dbReference type="Proteomes" id="UP000046395">
    <property type="component" value="Unassembled WGS sequence"/>
</dbReference>
<comment type="subunit">
    <text evidence="7">Component of the SMC5-SMC6 complex.</text>
</comment>
<dbReference type="Pfam" id="PF08743">
    <property type="entry name" value="Nse4_C"/>
    <property type="match status" value="1"/>
</dbReference>
<feature type="domain" description="Non-structural maintenance of chromosome element 4 C-terminal" evidence="9">
    <location>
        <begin position="206"/>
        <end position="299"/>
    </location>
</feature>
<evidence type="ECO:0000256" key="3">
    <source>
        <dbReference type="ARBA" id="ARBA00022763"/>
    </source>
</evidence>
<organism evidence="10 11">
    <name type="scientific">Trichuris muris</name>
    <name type="common">Mouse whipworm</name>
    <dbReference type="NCBI Taxonomy" id="70415"/>
    <lineage>
        <taxon>Eukaryota</taxon>
        <taxon>Metazoa</taxon>
        <taxon>Ecdysozoa</taxon>
        <taxon>Nematoda</taxon>
        <taxon>Enoplea</taxon>
        <taxon>Dorylaimia</taxon>
        <taxon>Trichinellida</taxon>
        <taxon>Trichuridae</taxon>
        <taxon>Trichuris</taxon>
    </lineage>
</organism>
<evidence type="ECO:0000313" key="11">
    <source>
        <dbReference type="WBParaSite" id="TMUE_2000009083.1"/>
    </source>
</evidence>
<proteinExistence type="inferred from homology"/>
<evidence type="ECO:0000256" key="1">
    <source>
        <dbReference type="ARBA" id="ARBA00004123"/>
    </source>
</evidence>
<feature type="compositionally biased region" description="Low complexity" evidence="8">
    <location>
        <begin position="167"/>
        <end position="178"/>
    </location>
</feature>
<dbReference type="GO" id="GO:0006310">
    <property type="term" value="P:DNA recombination"/>
    <property type="evidence" value="ECO:0007669"/>
    <property type="project" value="UniProtKB-UniRule"/>
</dbReference>
<sequence length="308" mass="34353">MSDGDALVKRLLVRECLHHLLTLVDEMPNFDAAKLTEIMGASGQLLEQVDRPLECSLEASVVKGIAQKLLTGSAELCTSLGTFDPEDFADKLVTYLRRDDGVHESSYLGEGELPFNSWAAFGRTVASKLRIVSAPQSYYGFEPQEPVEAPETKRRKSGELPLAAVPSSSQSTALQTSAGEADKTTAACEWMFKHLRKAYRHNNKEPIDFFPFILHPTKFNTTVENIFHLSFLIHDNLAEMVVSENTIKLKPITREERSQADEQQDSCVSRRLANQSVLALSVKEWKALVQKFRIVSPMIPDIKNSICA</sequence>
<keyword evidence="5 7" id="KW-0234">DNA repair</keyword>
<evidence type="ECO:0000259" key="9">
    <source>
        <dbReference type="Pfam" id="PF08743"/>
    </source>
</evidence>
<dbReference type="WBParaSite" id="TMUE_2000009083.1">
    <property type="protein sequence ID" value="TMUE_2000009083.1"/>
    <property type="gene ID" value="WBGene00292844"/>
</dbReference>
<evidence type="ECO:0000256" key="6">
    <source>
        <dbReference type="ARBA" id="ARBA00023242"/>
    </source>
</evidence>
<evidence type="ECO:0000256" key="2">
    <source>
        <dbReference type="ARBA" id="ARBA00008997"/>
    </source>
</evidence>
<dbReference type="PANTHER" id="PTHR16140">
    <property type="entry name" value="NON-STRUCTURAL MAINTENANCE OF CHROMOSOMES ELEMENT 4"/>
    <property type="match status" value="1"/>
</dbReference>
<evidence type="ECO:0000313" key="10">
    <source>
        <dbReference type="Proteomes" id="UP000046395"/>
    </source>
</evidence>
<keyword evidence="10" id="KW-1185">Reference proteome</keyword>
<reference evidence="11" key="1">
    <citation type="submission" date="2019-12" db="UniProtKB">
        <authorList>
            <consortium name="WormBaseParasite"/>
        </authorList>
    </citation>
    <scope>IDENTIFICATION</scope>
</reference>
<evidence type="ECO:0000256" key="4">
    <source>
        <dbReference type="ARBA" id="ARBA00023172"/>
    </source>
</evidence>
<accession>A0A5S6QPH8</accession>
<keyword evidence="6 7" id="KW-0539">Nucleus</keyword>
<keyword evidence="3 7" id="KW-0227">DNA damage</keyword>
<dbReference type="InterPro" id="IPR014854">
    <property type="entry name" value="Nse4_C"/>
</dbReference>
<comment type="function">
    <text evidence="7">Component of the SMC5-SMC6 complex, that promotes sister chromatid alignment after DNA damage and facilitates double-stranded DNA breaks (DSBs) repair via homologous recombination between sister chromatids.</text>
</comment>
<evidence type="ECO:0000256" key="8">
    <source>
        <dbReference type="SAM" id="MobiDB-lite"/>
    </source>
</evidence>
<feature type="region of interest" description="Disordered" evidence="8">
    <location>
        <begin position="142"/>
        <end position="178"/>
    </location>
</feature>
<name>A0A5S6QPH8_TRIMR</name>
<evidence type="ECO:0000256" key="7">
    <source>
        <dbReference type="RuleBase" id="RU365071"/>
    </source>
</evidence>
<dbReference type="STRING" id="70415.A0A5S6QPH8"/>
<keyword evidence="4 7" id="KW-0233">DNA recombination</keyword>
<dbReference type="GO" id="GO:0005634">
    <property type="term" value="C:nucleus"/>
    <property type="evidence" value="ECO:0007669"/>
    <property type="project" value="UniProtKB-SubCell"/>
</dbReference>
<dbReference type="InterPro" id="IPR027786">
    <property type="entry name" value="Nse4/EID"/>
</dbReference>
<dbReference type="PANTHER" id="PTHR16140:SF0">
    <property type="entry name" value="NON-STRUCTURAL MAINTENANCE OF CHROMOSOMES ELEMENT 4"/>
    <property type="match status" value="1"/>
</dbReference>
<comment type="similarity">
    <text evidence="2 7">Belongs to the NSE4 family.</text>
</comment>
<comment type="subcellular location">
    <subcellularLocation>
        <location evidence="1 7">Nucleus</location>
    </subcellularLocation>
</comment>
<dbReference type="AlphaFoldDB" id="A0A5S6QPH8"/>
<protein>
    <recommendedName>
        <fullName evidence="7">Non-structural maintenance of chromosomes element 4</fullName>
    </recommendedName>
</protein>
<dbReference type="GO" id="GO:0030915">
    <property type="term" value="C:Smc5-Smc6 complex"/>
    <property type="evidence" value="ECO:0007669"/>
    <property type="project" value="UniProtKB-UniRule"/>
</dbReference>